<evidence type="ECO:0000313" key="2">
    <source>
        <dbReference type="EMBL" id="RDH38663.1"/>
    </source>
</evidence>
<keyword evidence="3" id="KW-1185">Reference proteome</keyword>
<feature type="compositionally biased region" description="Low complexity" evidence="1">
    <location>
        <begin position="100"/>
        <end position="112"/>
    </location>
</feature>
<dbReference type="AlphaFoldDB" id="A0A3F3QHC0"/>
<gene>
    <name evidence="2" type="ORF">BDQ94DRAFT_46593</name>
</gene>
<reference evidence="2 3" key="1">
    <citation type="submission" date="2018-07" db="EMBL/GenBank/DDBJ databases">
        <title>The genomes of Aspergillus section Nigri reveals drivers in fungal speciation.</title>
        <authorList>
            <consortium name="DOE Joint Genome Institute"/>
            <person name="Vesth T.C."/>
            <person name="Nybo J."/>
            <person name="Theobald S."/>
            <person name="Brandl J."/>
            <person name="Frisvad J.C."/>
            <person name="Nielsen K.F."/>
            <person name="Lyhne E.K."/>
            <person name="Kogle M.E."/>
            <person name="Kuo A."/>
            <person name="Riley R."/>
            <person name="Clum A."/>
            <person name="Nolan M."/>
            <person name="Lipzen A."/>
            <person name="Salamov A."/>
            <person name="Henrissat B."/>
            <person name="Wiebenga A."/>
            <person name="De vries R.P."/>
            <person name="Grigoriev I.V."/>
            <person name="Mortensen U.H."/>
            <person name="Andersen M.R."/>
            <person name="Baker S.E."/>
        </authorList>
    </citation>
    <scope>NUCLEOTIDE SEQUENCE [LARGE SCALE GENOMIC DNA]</scope>
    <source>
        <strain evidence="2 3">CBS 139.54b</strain>
    </source>
</reference>
<dbReference type="Proteomes" id="UP000253729">
    <property type="component" value="Unassembled WGS sequence"/>
</dbReference>
<evidence type="ECO:0000313" key="3">
    <source>
        <dbReference type="Proteomes" id="UP000253729"/>
    </source>
</evidence>
<feature type="compositionally biased region" description="Polar residues" evidence="1">
    <location>
        <begin position="77"/>
        <end position="90"/>
    </location>
</feature>
<protein>
    <submittedName>
        <fullName evidence="2">Uncharacterized protein</fullName>
    </submittedName>
</protein>
<sequence length="112" mass="12246">MGVSFRSIETFFHAQDRPSAKSMIHQPLLNLDARIGLGEAGWWDGDTTACEEVGKNQEGLFQRHGFSPWGGAKQAMPESSPTHSIHTSLSETRRDALCDSSSPSEVSSVLAW</sequence>
<organism evidence="2 3">
    <name type="scientific">Aspergillus welwitschiae</name>
    <dbReference type="NCBI Taxonomy" id="1341132"/>
    <lineage>
        <taxon>Eukaryota</taxon>
        <taxon>Fungi</taxon>
        <taxon>Dikarya</taxon>
        <taxon>Ascomycota</taxon>
        <taxon>Pezizomycotina</taxon>
        <taxon>Eurotiomycetes</taxon>
        <taxon>Eurotiomycetidae</taxon>
        <taxon>Eurotiales</taxon>
        <taxon>Aspergillaceae</taxon>
        <taxon>Aspergillus</taxon>
        <taxon>Aspergillus subgen. Circumdati</taxon>
    </lineage>
</organism>
<accession>A0A3F3QHC0</accession>
<feature type="region of interest" description="Disordered" evidence="1">
    <location>
        <begin position="64"/>
        <end position="112"/>
    </location>
</feature>
<dbReference type="GeneID" id="38144203"/>
<dbReference type="EMBL" id="KZ852033">
    <property type="protein sequence ID" value="RDH38663.1"/>
    <property type="molecule type" value="Genomic_DNA"/>
</dbReference>
<proteinExistence type="predicted"/>
<dbReference type="RefSeq" id="XP_026631685.1">
    <property type="nucleotide sequence ID" value="XM_026775847.1"/>
</dbReference>
<evidence type="ECO:0000256" key="1">
    <source>
        <dbReference type="SAM" id="MobiDB-lite"/>
    </source>
</evidence>
<name>A0A3F3QHC0_9EURO</name>